<dbReference type="EMBL" id="JAPWTK010000704">
    <property type="protein sequence ID" value="KAJ8936863.1"/>
    <property type="molecule type" value="Genomic_DNA"/>
</dbReference>
<protein>
    <submittedName>
        <fullName evidence="1">Uncharacterized protein</fullName>
    </submittedName>
</protein>
<sequence length="177" mass="20899">MSFTRMSSTLPKFECIEIMDNYNNFKIYPKQCIKYLGLIIDCHLKWDQHINYITEKIRVHIHIFKEFTYSSDLLYKESSLLDPRQLYFVSLSLLQHNQTKVTLDHQYDTRYKNNTRASKYMHKKIVLVREKSMEKVWKYFLVVYKNDLGAKGKEEGENWHIGGMDLTMAVQGGGGGV</sequence>
<dbReference type="AlphaFoldDB" id="A0AAV8XE97"/>
<evidence type="ECO:0000313" key="2">
    <source>
        <dbReference type="Proteomes" id="UP001162162"/>
    </source>
</evidence>
<comment type="caution">
    <text evidence="1">The sequence shown here is derived from an EMBL/GenBank/DDBJ whole genome shotgun (WGS) entry which is preliminary data.</text>
</comment>
<organism evidence="1 2">
    <name type="scientific">Aromia moschata</name>
    <dbReference type="NCBI Taxonomy" id="1265417"/>
    <lineage>
        <taxon>Eukaryota</taxon>
        <taxon>Metazoa</taxon>
        <taxon>Ecdysozoa</taxon>
        <taxon>Arthropoda</taxon>
        <taxon>Hexapoda</taxon>
        <taxon>Insecta</taxon>
        <taxon>Pterygota</taxon>
        <taxon>Neoptera</taxon>
        <taxon>Endopterygota</taxon>
        <taxon>Coleoptera</taxon>
        <taxon>Polyphaga</taxon>
        <taxon>Cucujiformia</taxon>
        <taxon>Chrysomeloidea</taxon>
        <taxon>Cerambycidae</taxon>
        <taxon>Cerambycinae</taxon>
        <taxon>Callichromatini</taxon>
        <taxon>Aromia</taxon>
    </lineage>
</organism>
<name>A0AAV8XE97_9CUCU</name>
<reference evidence="1" key="1">
    <citation type="journal article" date="2023" name="Insect Mol. Biol.">
        <title>Genome sequencing provides insights into the evolution of gene families encoding plant cell wall-degrading enzymes in longhorned beetles.</title>
        <authorList>
            <person name="Shin N.R."/>
            <person name="Okamura Y."/>
            <person name="Kirsch R."/>
            <person name="Pauchet Y."/>
        </authorList>
    </citation>
    <scope>NUCLEOTIDE SEQUENCE</scope>
    <source>
        <strain evidence="1">AMC_N1</strain>
    </source>
</reference>
<gene>
    <name evidence="1" type="ORF">NQ318_009526</name>
</gene>
<proteinExistence type="predicted"/>
<dbReference type="Proteomes" id="UP001162162">
    <property type="component" value="Unassembled WGS sequence"/>
</dbReference>
<evidence type="ECO:0000313" key="1">
    <source>
        <dbReference type="EMBL" id="KAJ8936863.1"/>
    </source>
</evidence>
<keyword evidence="2" id="KW-1185">Reference proteome</keyword>
<accession>A0AAV8XE97</accession>